<feature type="region of interest" description="Disordered" evidence="1">
    <location>
        <begin position="468"/>
        <end position="557"/>
    </location>
</feature>
<evidence type="ECO:0000256" key="1">
    <source>
        <dbReference type="SAM" id="MobiDB-lite"/>
    </source>
</evidence>
<feature type="compositionally biased region" description="Low complexity" evidence="1">
    <location>
        <begin position="120"/>
        <end position="131"/>
    </location>
</feature>
<dbReference type="OrthoDB" id="10025564at2759"/>
<feature type="compositionally biased region" description="Basic and acidic residues" evidence="1">
    <location>
        <begin position="151"/>
        <end position="163"/>
    </location>
</feature>
<feature type="region of interest" description="Disordered" evidence="1">
    <location>
        <begin position="580"/>
        <end position="658"/>
    </location>
</feature>
<feature type="region of interest" description="Disordered" evidence="1">
    <location>
        <begin position="720"/>
        <end position="740"/>
    </location>
</feature>
<feature type="compositionally biased region" description="Basic residues" evidence="1">
    <location>
        <begin position="632"/>
        <end position="646"/>
    </location>
</feature>
<dbReference type="GeneID" id="109474485"/>
<reference evidence="4" key="1">
    <citation type="submission" date="2025-08" db="UniProtKB">
        <authorList>
            <consortium name="RefSeq"/>
        </authorList>
    </citation>
    <scope>IDENTIFICATION</scope>
    <source>
        <tissue evidence="4">Gonad</tissue>
    </source>
</reference>
<feature type="region of interest" description="Disordered" evidence="1">
    <location>
        <begin position="110"/>
        <end position="171"/>
    </location>
</feature>
<evidence type="ECO:0000313" key="4">
    <source>
        <dbReference type="RefSeq" id="XP_019630335.1"/>
    </source>
</evidence>
<gene>
    <name evidence="4" type="primary">LOC109474485</name>
</gene>
<feature type="signal peptide" evidence="2">
    <location>
        <begin position="1"/>
        <end position="21"/>
    </location>
</feature>
<proteinExistence type="predicted"/>
<keyword evidence="2" id="KW-0732">Signal</keyword>
<feature type="compositionally biased region" description="Polar residues" evidence="1">
    <location>
        <begin position="520"/>
        <end position="533"/>
    </location>
</feature>
<feature type="compositionally biased region" description="Basic and acidic residues" evidence="1">
    <location>
        <begin position="608"/>
        <end position="622"/>
    </location>
</feature>
<dbReference type="AlphaFoldDB" id="A0A6P4YLJ1"/>
<dbReference type="RefSeq" id="XP_019630335.1">
    <property type="nucleotide sequence ID" value="XM_019774776.1"/>
</dbReference>
<protein>
    <submittedName>
        <fullName evidence="4">Uncharacterized protein LOC109474485</fullName>
    </submittedName>
</protein>
<name>A0A6P4YLJ1_BRABE</name>
<evidence type="ECO:0000313" key="3">
    <source>
        <dbReference type="Proteomes" id="UP000515135"/>
    </source>
</evidence>
<organism evidence="3 4">
    <name type="scientific">Branchiostoma belcheri</name>
    <name type="common">Amphioxus</name>
    <dbReference type="NCBI Taxonomy" id="7741"/>
    <lineage>
        <taxon>Eukaryota</taxon>
        <taxon>Metazoa</taxon>
        <taxon>Chordata</taxon>
        <taxon>Cephalochordata</taxon>
        <taxon>Leptocardii</taxon>
        <taxon>Amphioxiformes</taxon>
        <taxon>Branchiostomatidae</taxon>
        <taxon>Branchiostoma</taxon>
    </lineage>
</organism>
<sequence>MGFRATLFVVFSSLIVIFTECSVDDSSPWERDLSASSREGAALRAVECWEFAHVTTTATSPTPNSLDISHPRDIAKSAEERLTNNPNTGTQKRPPCSYVFLWNIGKHTSTGTHTRKIKTTRGTAAPPTAGRDGIALNQGRHDDDTGVTGTHSDENSGMNDKRLQNKPGRVAPNLDSLREVLEALNVLGRKRREATSSSANDVTVRRSASVRESLISKACCRAGRHFGGNPEIADCSGASGRFVSGNIAVLTDLRRICVGHFVDCCKAKQNELRMQRAGPETVPEQQEEITDNHSEEENEDESPLPEPPTDQNTRIATHSEVQLAYACCLNGRRTAYDLAKRCEEERDVYLNQTARGAVVHTAEALAGCRMEFSRCCDGQRDALKSAGDSRASARKSLANLRGLQLKQHCCRQGSIQGLAPETDCAQSAREFAWRPLKSSPGRRAQCSGEYKQCCALRQEQNRKVARIRNARKGWRPKPTVATLTGITQTRDKDTSSKRLSQNENNREEARIRTHRKDRQQMVTPSVITSNQTRDIADSSERSSQSSVTKMEEGPHLEISNADHVASTATPYQHAEEIVPLSARRASSETNSSGANREKAENLKTIGSPDKRVKSSSRSERSKKAAKAPKSSAKGRRRTRRRHRVVRTRPGPPAGLLNDASHRRALRLCCMHGGRVDPNVFQPRSCSLEADSYARGTRLTGPVRTVCKEVYEHCCQTGNETHPGHAQHPGHGRSAVRSPGRKVRQFIKNRRRKWAKLFQNSKPVRSTG</sequence>
<dbReference type="Proteomes" id="UP000515135">
    <property type="component" value="Unplaced"/>
</dbReference>
<evidence type="ECO:0000256" key="2">
    <source>
        <dbReference type="SAM" id="SignalP"/>
    </source>
</evidence>
<accession>A0A6P4YLJ1</accession>
<keyword evidence="3" id="KW-1185">Reference proteome</keyword>
<feature type="chain" id="PRO_5027546009" evidence="2">
    <location>
        <begin position="22"/>
        <end position="767"/>
    </location>
</feature>
<feature type="region of interest" description="Disordered" evidence="1">
    <location>
        <begin position="275"/>
        <end position="312"/>
    </location>
</feature>
<dbReference type="KEGG" id="bbel:109474485"/>